<accession>A0A7S7M7U4</accession>
<dbReference type="AlphaFoldDB" id="A0A7S7M7U4"/>
<evidence type="ECO:0000256" key="2">
    <source>
        <dbReference type="ARBA" id="ARBA00010742"/>
    </source>
</evidence>
<name>A0A7S7M7U4_9ACTN</name>
<dbReference type="KEGG" id="tio:INP52_07420"/>
<evidence type="ECO:0000313" key="6">
    <source>
        <dbReference type="Proteomes" id="UP000593735"/>
    </source>
</evidence>
<organism evidence="5 6">
    <name type="scientific">Thermophilibacter immobilis</name>
    <dbReference type="NCBI Taxonomy" id="2779519"/>
    <lineage>
        <taxon>Bacteria</taxon>
        <taxon>Bacillati</taxon>
        <taxon>Actinomycetota</taxon>
        <taxon>Coriobacteriia</taxon>
        <taxon>Coriobacteriales</taxon>
        <taxon>Atopobiaceae</taxon>
        <taxon>Thermophilibacter</taxon>
    </lineage>
</organism>
<evidence type="ECO:0000259" key="4">
    <source>
        <dbReference type="Pfam" id="PF09084"/>
    </source>
</evidence>
<dbReference type="InterPro" id="IPR015168">
    <property type="entry name" value="SsuA/THI5"/>
</dbReference>
<gene>
    <name evidence="5" type="ORF">INP52_07420</name>
</gene>
<evidence type="ECO:0000256" key="3">
    <source>
        <dbReference type="ARBA" id="ARBA00022729"/>
    </source>
</evidence>
<dbReference type="Pfam" id="PF09084">
    <property type="entry name" value="NMT1"/>
    <property type="match status" value="1"/>
</dbReference>
<dbReference type="EMBL" id="CP063767">
    <property type="protein sequence ID" value="QOY60238.1"/>
    <property type="molecule type" value="Genomic_DNA"/>
</dbReference>
<keyword evidence="3" id="KW-0732">Signal</keyword>
<reference evidence="5 6" key="1">
    <citation type="submission" date="2020-10" db="EMBL/GenBank/DDBJ databases">
        <title>Olsenella immobilis sp.nov., isolated from the mud in a fermentation cellar used for the production of Chinese strong-flavoured liquor.</title>
        <authorList>
            <person name="Lu L."/>
        </authorList>
    </citation>
    <scope>NUCLEOTIDE SEQUENCE [LARGE SCALE GENOMIC DNA]</scope>
    <source>
        <strain evidence="5 6">LZLJ-2</strain>
    </source>
</reference>
<dbReference type="Gene3D" id="3.40.190.10">
    <property type="entry name" value="Periplasmic binding protein-like II"/>
    <property type="match status" value="2"/>
</dbReference>
<comment type="similarity">
    <text evidence="2">Belongs to the bacterial solute-binding protein SsuA/TauA family.</text>
</comment>
<evidence type="ECO:0000313" key="5">
    <source>
        <dbReference type="EMBL" id="QOY60238.1"/>
    </source>
</evidence>
<dbReference type="SUPFAM" id="SSF53850">
    <property type="entry name" value="Periplasmic binding protein-like II"/>
    <property type="match status" value="1"/>
</dbReference>
<protein>
    <submittedName>
        <fullName evidence="5">ABC transporter substrate-binding protein</fullName>
    </submittedName>
</protein>
<dbReference type="Proteomes" id="UP000593735">
    <property type="component" value="Chromosome"/>
</dbReference>
<dbReference type="PANTHER" id="PTHR30024">
    <property type="entry name" value="ALIPHATIC SULFONATES-BINDING PROTEIN-RELATED"/>
    <property type="match status" value="1"/>
</dbReference>
<dbReference type="PANTHER" id="PTHR30024:SF47">
    <property type="entry name" value="TAURINE-BINDING PERIPLASMIC PROTEIN"/>
    <property type="match status" value="1"/>
</dbReference>
<evidence type="ECO:0000256" key="1">
    <source>
        <dbReference type="ARBA" id="ARBA00004418"/>
    </source>
</evidence>
<keyword evidence="6" id="KW-1185">Reference proteome</keyword>
<proteinExistence type="inferred from homology"/>
<comment type="subcellular location">
    <subcellularLocation>
        <location evidence="1">Periplasm</location>
    </subcellularLocation>
</comment>
<feature type="domain" description="SsuA/THI5-like" evidence="4">
    <location>
        <begin position="98"/>
        <end position="304"/>
    </location>
</feature>
<sequence length="414" mass="45178">MNCLRRLTTTFPSGWNRGLSSWLFTSVQNVIPQKEGLCMLTRRNFVKVALGSMTALPLVGCSSQAASDFGTTSDGGSSSDRIATVNWNAGTSGNVLLTIANAKGYFDEAGIKINMVQANANSDALTMLSTGKTDVVSNAGTAAPLQQIAAGQDFTIFGGHMLTGCMPIIAKKGTTWNGVQDFIGKKVAANPSYFALTGAVMDLGYDDPLTAVDWQTYTDYTEAMAAVVRGDADYALMGTGQVQAVKNSQDVDIMCYQSDIMADYSCCRMECQGSWLEENKETAQKLLVVLLRAQAYYEANKEEAVSLHAEATGTDDDYVSAFMLDDHYQVNVDPLRASVNRAWDILDETDFLDEKAKQMDINDHINTELYRSALDEAKQSYGDDYADFFTKMESFYTEQNIDTQTTQPASSCCV</sequence>
<dbReference type="GO" id="GO:0042597">
    <property type="term" value="C:periplasmic space"/>
    <property type="evidence" value="ECO:0007669"/>
    <property type="project" value="UniProtKB-SubCell"/>
</dbReference>